<organism evidence="3 4">
    <name type="scientific">Saccoglossus kowalevskii</name>
    <name type="common">Acorn worm</name>
    <dbReference type="NCBI Taxonomy" id="10224"/>
    <lineage>
        <taxon>Eukaryota</taxon>
        <taxon>Metazoa</taxon>
        <taxon>Hemichordata</taxon>
        <taxon>Enteropneusta</taxon>
        <taxon>Harrimaniidae</taxon>
        <taxon>Saccoglossus</taxon>
    </lineage>
</organism>
<evidence type="ECO:0000259" key="2">
    <source>
        <dbReference type="Pfam" id="PF00535"/>
    </source>
</evidence>
<protein>
    <submittedName>
        <fullName evidence="4">Beta-1,4 N-acetylgalactosaminyltransferase 2-like</fullName>
    </submittedName>
</protein>
<dbReference type="GeneID" id="100375852"/>
<keyword evidence="1" id="KW-0472">Membrane</keyword>
<name>A0ABM0H1L1_SACKO</name>
<dbReference type="CDD" id="cd00761">
    <property type="entry name" value="Glyco_tranf_GTA_type"/>
    <property type="match status" value="1"/>
</dbReference>
<dbReference type="InterPro" id="IPR001173">
    <property type="entry name" value="Glyco_trans_2-like"/>
</dbReference>
<evidence type="ECO:0000313" key="4">
    <source>
        <dbReference type="RefSeq" id="XP_002742178.1"/>
    </source>
</evidence>
<dbReference type="Gene3D" id="3.90.550.10">
    <property type="entry name" value="Spore Coat Polysaccharide Biosynthesis Protein SpsA, Chain A"/>
    <property type="match status" value="1"/>
</dbReference>
<gene>
    <name evidence="4" type="primary">LOC100375852</name>
</gene>
<proteinExistence type="predicted"/>
<evidence type="ECO:0000313" key="3">
    <source>
        <dbReference type="Proteomes" id="UP000694865"/>
    </source>
</evidence>
<feature type="domain" description="Glycosyltransferase 2-like" evidence="2">
    <location>
        <begin position="278"/>
        <end position="396"/>
    </location>
</feature>
<dbReference type="Proteomes" id="UP000694865">
    <property type="component" value="Unplaced"/>
</dbReference>
<evidence type="ECO:0000256" key="1">
    <source>
        <dbReference type="SAM" id="Phobius"/>
    </source>
</evidence>
<sequence>MALLGIFLYRILDFFFRIVLPVAVVLYFAVQLGKCAIHIEGAAPECKRQSTDSNSTYNVVAVAINGDGNTLSKDEFVMREEMQIGRLRCKCPQSPDWLKPVNKRRIAEGNKWEFEKKKRLKPLSICKAMSPFNYIGGGITVEPYQTVPIIGLSLHPVIEQMLPHLNTDITLKISSTKMLGKLHLSKQIRYDAELSNYVILGEGTFELEISIKQNVKLLNTILDNHILYTSSSYELDVYDRLQLTLLNFTNDIHVRIHREALPDLYDPGEENSIIDKVTVITKTFERYDGIEKFINRVHQFYPNISIIIADDSLYPHPIKKDHVKHFIMPFRTGSFPGRNLALSQVKTKYVVFLDDDMFFTNQTNLEGMMAKLEDPNVDMDITCGEVKNLAKLKGLRSIGYNDSEGYCNLGPFYPRSNVVPGYPQCVWGEMFIFFFMAKTAVLRKIGAYPQIVQAAHEEAWIDAIGKAKSTYCSDSSVYHKHFRNRRYTKYRVETRSVLNNDPMALFENNMCYWWSFYNFPNIDKHSLMIQSPLE</sequence>
<dbReference type="Pfam" id="PF00535">
    <property type="entry name" value="Glycos_transf_2"/>
    <property type="match status" value="1"/>
</dbReference>
<dbReference type="PANTHER" id="PTHR15046:SF3">
    <property type="entry name" value="BETA-1,4 N-ACETYLGALACTOSAMINYLTRANSFERASE 2-LIKE"/>
    <property type="match status" value="1"/>
</dbReference>
<keyword evidence="1" id="KW-1133">Transmembrane helix</keyword>
<keyword evidence="3" id="KW-1185">Reference proteome</keyword>
<keyword evidence="1" id="KW-0812">Transmembrane</keyword>
<feature type="transmembrane region" description="Helical" evidence="1">
    <location>
        <begin position="7"/>
        <end position="30"/>
    </location>
</feature>
<reference evidence="4" key="1">
    <citation type="submission" date="2025-08" db="UniProtKB">
        <authorList>
            <consortium name="RefSeq"/>
        </authorList>
    </citation>
    <scope>IDENTIFICATION</scope>
    <source>
        <tissue evidence="4">Testes</tissue>
    </source>
</reference>
<dbReference type="RefSeq" id="XP_002742178.1">
    <property type="nucleotide sequence ID" value="XM_002742132.1"/>
</dbReference>
<accession>A0ABM0H1L1</accession>
<dbReference type="InterPro" id="IPR029044">
    <property type="entry name" value="Nucleotide-diphossugar_trans"/>
</dbReference>
<dbReference type="SUPFAM" id="SSF53448">
    <property type="entry name" value="Nucleotide-diphospho-sugar transferases"/>
    <property type="match status" value="1"/>
</dbReference>
<dbReference type="PANTHER" id="PTHR15046">
    <property type="entry name" value="GLYCO_TRANS_2-LIKE DOMAIN-CONTAINING PROTEIN"/>
    <property type="match status" value="1"/>
</dbReference>